<dbReference type="Pfam" id="PF22514">
    <property type="entry name" value="EXPB1_D1"/>
    <property type="match status" value="1"/>
</dbReference>
<dbReference type="SUPFAM" id="SSF50685">
    <property type="entry name" value="Barwin-like endoglucanases"/>
    <property type="match status" value="1"/>
</dbReference>
<protein>
    <recommendedName>
        <fullName evidence="4">Expansin-like EG45 domain-containing protein</fullName>
    </recommendedName>
</protein>
<reference evidence="2" key="2">
    <citation type="submission" date="2020-02" db="EMBL/GenBank/DDBJ databases">
        <authorList>
            <person name="Gilchrist C.L.M."/>
            <person name="Chooi Y.-H."/>
        </authorList>
    </citation>
    <scope>NUCLEOTIDE SEQUENCE</scope>
    <source>
        <strain evidence="2">MST-FP2251</strain>
    </source>
</reference>
<dbReference type="Gene3D" id="2.40.40.10">
    <property type="entry name" value="RlpA-like domain"/>
    <property type="match status" value="1"/>
</dbReference>
<evidence type="ECO:0000313" key="2">
    <source>
        <dbReference type="EMBL" id="KAF9887859.1"/>
    </source>
</evidence>
<accession>A0AAD4CJT9</accession>
<evidence type="ECO:0000256" key="1">
    <source>
        <dbReference type="SAM" id="SignalP"/>
    </source>
</evidence>
<dbReference type="InterPro" id="IPR036908">
    <property type="entry name" value="RlpA-like_sf"/>
</dbReference>
<feature type="chain" id="PRO_5042084234" description="Expansin-like EG45 domain-containing protein" evidence="1">
    <location>
        <begin position="18"/>
        <end position="150"/>
    </location>
</feature>
<keyword evidence="1" id="KW-0732">Signal</keyword>
<dbReference type="AlphaFoldDB" id="A0AAD4CJT9"/>
<gene>
    <name evidence="2" type="ORF">FE257_009519</name>
</gene>
<name>A0AAD4CJT9_ASPNN</name>
<dbReference type="EMBL" id="VCAU01000055">
    <property type="protein sequence ID" value="KAF9887859.1"/>
    <property type="molecule type" value="Genomic_DNA"/>
</dbReference>
<evidence type="ECO:0008006" key="4">
    <source>
        <dbReference type="Google" id="ProtNLM"/>
    </source>
</evidence>
<comment type="caution">
    <text evidence="2">The sequence shown here is derived from an EMBL/GenBank/DDBJ whole genome shotgun (WGS) entry which is preliminary data.</text>
</comment>
<keyword evidence="3" id="KW-1185">Reference proteome</keyword>
<dbReference type="Proteomes" id="UP001194746">
    <property type="component" value="Unassembled WGS sequence"/>
</dbReference>
<organism evidence="2 3">
    <name type="scientific">Aspergillus nanangensis</name>
    <dbReference type="NCBI Taxonomy" id="2582783"/>
    <lineage>
        <taxon>Eukaryota</taxon>
        <taxon>Fungi</taxon>
        <taxon>Dikarya</taxon>
        <taxon>Ascomycota</taxon>
        <taxon>Pezizomycotina</taxon>
        <taxon>Eurotiomycetes</taxon>
        <taxon>Eurotiomycetidae</taxon>
        <taxon>Eurotiales</taxon>
        <taxon>Aspergillaceae</taxon>
        <taxon>Aspergillus</taxon>
        <taxon>Aspergillus subgen. Circumdati</taxon>
    </lineage>
</organism>
<proteinExistence type="predicted"/>
<reference evidence="2" key="1">
    <citation type="journal article" date="2019" name="Beilstein J. Org. Chem.">
        <title>Nanangenines: drimane sesquiterpenoids as the dominant metabolite cohort of a novel Australian fungus, Aspergillus nanangensis.</title>
        <authorList>
            <person name="Lacey H.J."/>
            <person name="Gilchrist C.L.M."/>
            <person name="Crombie A."/>
            <person name="Kalaitzis J.A."/>
            <person name="Vuong D."/>
            <person name="Rutledge P.J."/>
            <person name="Turner P."/>
            <person name="Pitt J.I."/>
            <person name="Lacey E."/>
            <person name="Chooi Y.H."/>
            <person name="Piggott A.M."/>
        </authorList>
    </citation>
    <scope>NUCLEOTIDE SEQUENCE</scope>
    <source>
        <strain evidence="2">MST-FP2251</strain>
    </source>
</reference>
<sequence>MKLSTIILPSMATIVMAQMKATFTEYGSGDANGSPNCATTVNACGNPTQSGITAALSQQQFGVGPNEGAGPACGTCWELTVTSDLSGNSVSQNTAKVTVNNLCPIDGNPICNVPNQYGAEIHFDLCIDTGASSFLTFGGAGIGTAQQVSC</sequence>
<evidence type="ECO:0000313" key="3">
    <source>
        <dbReference type="Proteomes" id="UP001194746"/>
    </source>
</evidence>
<feature type="signal peptide" evidence="1">
    <location>
        <begin position="1"/>
        <end position="17"/>
    </location>
</feature>